<keyword evidence="3" id="KW-0804">Transcription</keyword>
<protein>
    <submittedName>
        <fullName evidence="5">AraC-like DNA-binding protein</fullName>
    </submittedName>
</protein>
<evidence type="ECO:0000256" key="1">
    <source>
        <dbReference type="ARBA" id="ARBA00023015"/>
    </source>
</evidence>
<dbReference type="InterPro" id="IPR018060">
    <property type="entry name" value="HTH_AraC"/>
</dbReference>
<dbReference type="AlphaFoldDB" id="A0A7W9GEU4"/>
<evidence type="ECO:0000313" key="5">
    <source>
        <dbReference type="EMBL" id="MBB5782437.1"/>
    </source>
</evidence>
<sequence>MEPLTFDSRDIGQTEEFLSKAYAKMRIGSDVDRPRTWISRQVMGPVSIDELQLEYAMSYDVNPLGKVCLCTVESGSIVQQVAGGEQDVFGPGDAVLFAPPDRPYAGEIRRSHYNIIMFDAALLQQVADTLPGRRPEPVRLLGHRPVSAATGRHLQRTIAYLRDDVLGNPELAGEPLVVSTAAQLLAASVLAALPSNAGTEATAVDRHDAHPQTLRRAIAFIDENADTPLGVDEIATAARVSARALQYAFHRHLNITPLGHLRQVRLARAHDELKTGDPAETTVAATAARWGFFHPGRFALSYKAVYGCVPSETLNASAEPPQR</sequence>
<name>A0A7W9GEU4_9ACTN</name>
<dbReference type="InterPro" id="IPR050204">
    <property type="entry name" value="AraC_XylS_family_regulators"/>
</dbReference>
<proteinExistence type="predicted"/>
<dbReference type="SMART" id="SM00342">
    <property type="entry name" value="HTH_ARAC"/>
    <property type="match status" value="1"/>
</dbReference>
<dbReference type="GO" id="GO:0003700">
    <property type="term" value="F:DNA-binding transcription factor activity"/>
    <property type="evidence" value="ECO:0007669"/>
    <property type="project" value="InterPro"/>
</dbReference>
<dbReference type="Proteomes" id="UP000579153">
    <property type="component" value="Unassembled WGS sequence"/>
</dbReference>
<dbReference type="RefSeq" id="WP_185075526.1">
    <property type="nucleotide sequence ID" value="NZ_JACHMB010000001.1"/>
</dbReference>
<reference evidence="5 6" key="1">
    <citation type="submission" date="2020-08" db="EMBL/GenBank/DDBJ databases">
        <title>Sequencing the genomes of 1000 actinobacteria strains.</title>
        <authorList>
            <person name="Klenk H.-P."/>
        </authorList>
    </citation>
    <scope>NUCLEOTIDE SEQUENCE [LARGE SCALE GENOMIC DNA]</scope>
    <source>
        <strain evidence="5 6">DSM 45507</strain>
    </source>
</reference>
<evidence type="ECO:0000256" key="3">
    <source>
        <dbReference type="ARBA" id="ARBA00023163"/>
    </source>
</evidence>
<dbReference type="Gene3D" id="1.10.10.60">
    <property type="entry name" value="Homeodomain-like"/>
    <property type="match status" value="1"/>
</dbReference>
<organism evidence="5 6">
    <name type="scientific">Nonomuraea jabiensis</name>
    <dbReference type="NCBI Taxonomy" id="882448"/>
    <lineage>
        <taxon>Bacteria</taxon>
        <taxon>Bacillati</taxon>
        <taxon>Actinomycetota</taxon>
        <taxon>Actinomycetes</taxon>
        <taxon>Streptosporangiales</taxon>
        <taxon>Streptosporangiaceae</taxon>
        <taxon>Nonomuraea</taxon>
    </lineage>
</organism>
<dbReference type="EMBL" id="JACHMB010000001">
    <property type="protein sequence ID" value="MBB5782437.1"/>
    <property type="molecule type" value="Genomic_DNA"/>
</dbReference>
<accession>A0A7W9GEU4</accession>
<dbReference type="PANTHER" id="PTHR46796">
    <property type="entry name" value="HTH-TYPE TRANSCRIPTIONAL ACTIVATOR RHAS-RELATED"/>
    <property type="match status" value="1"/>
</dbReference>
<dbReference type="Pfam" id="PF12833">
    <property type="entry name" value="HTH_18"/>
    <property type="match status" value="1"/>
</dbReference>
<gene>
    <name evidence="5" type="ORF">HD596_009193</name>
</gene>
<dbReference type="SUPFAM" id="SSF46689">
    <property type="entry name" value="Homeodomain-like"/>
    <property type="match status" value="1"/>
</dbReference>
<dbReference type="GO" id="GO:0043565">
    <property type="term" value="F:sequence-specific DNA binding"/>
    <property type="evidence" value="ECO:0007669"/>
    <property type="project" value="InterPro"/>
</dbReference>
<feature type="domain" description="HTH araC/xylS-type" evidence="4">
    <location>
        <begin position="215"/>
        <end position="316"/>
    </location>
</feature>
<dbReference type="PANTHER" id="PTHR46796:SF12">
    <property type="entry name" value="HTH-TYPE DNA-BINDING TRANSCRIPTIONAL ACTIVATOR EUTR"/>
    <property type="match status" value="1"/>
</dbReference>
<evidence type="ECO:0000256" key="2">
    <source>
        <dbReference type="ARBA" id="ARBA00023125"/>
    </source>
</evidence>
<evidence type="ECO:0000313" key="6">
    <source>
        <dbReference type="Proteomes" id="UP000579153"/>
    </source>
</evidence>
<dbReference type="InterPro" id="IPR009057">
    <property type="entry name" value="Homeodomain-like_sf"/>
</dbReference>
<keyword evidence="6" id="KW-1185">Reference proteome</keyword>
<evidence type="ECO:0000259" key="4">
    <source>
        <dbReference type="PROSITE" id="PS01124"/>
    </source>
</evidence>
<comment type="caution">
    <text evidence="5">The sequence shown here is derived from an EMBL/GenBank/DDBJ whole genome shotgun (WGS) entry which is preliminary data.</text>
</comment>
<keyword evidence="1" id="KW-0805">Transcription regulation</keyword>
<keyword evidence="2 5" id="KW-0238">DNA-binding</keyword>
<dbReference type="PROSITE" id="PS01124">
    <property type="entry name" value="HTH_ARAC_FAMILY_2"/>
    <property type="match status" value="1"/>
</dbReference>